<name>A0A848D7E3_9EURY</name>
<dbReference type="InterPro" id="IPR013229">
    <property type="entry name" value="PEGA"/>
</dbReference>
<organism evidence="2 3">
    <name type="scientific">Candidatus Ethanoperedens thermophilum</name>
    <dbReference type="NCBI Taxonomy" id="2766897"/>
    <lineage>
        <taxon>Archaea</taxon>
        <taxon>Methanobacteriati</taxon>
        <taxon>Methanobacteriota</taxon>
        <taxon>Stenosarchaea group</taxon>
        <taxon>Methanomicrobia</taxon>
        <taxon>Methanosarcinales</taxon>
        <taxon>Methanosarcinales incertae sedis</taxon>
        <taxon>GOM Arc I cluster</taxon>
        <taxon>Candidatus Ethanoperedens</taxon>
    </lineage>
</organism>
<proteinExistence type="predicted"/>
<feature type="non-terminal residue" evidence="2">
    <location>
        <position position="223"/>
    </location>
</feature>
<gene>
    <name evidence="2" type="ORF">GIS02_03005</name>
</gene>
<dbReference type="EMBL" id="WNEG01000057">
    <property type="protein sequence ID" value="NMG83159.1"/>
    <property type="molecule type" value="Genomic_DNA"/>
</dbReference>
<accession>A0A848D7E3</accession>
<dbReference type="AlphaFoldDB" id="A0A848D7E3"/>
<comment type="caution">
    <text evidence="2">The sequence shown here is derived from an EMBL/GenBank/DDBJ whole genome shotgun (WGS) entry which is preliminary data.</text>
</comment>
<evidence type="ECO:0000313" key="2">
    <source>
        <dbReference type="EMBL" id="NMG83159.1"/>
    </source>
</evidence>
<evidence type="ECO:0000313" key="3">
    <source>
        <dbReference type="Proteomes" id="UP000606580"/>
    </source>
</evidence>
<feature type="domain" description="PEGA" evidence="1">
    <location>
        <begin position="159"/>
        <end position="221"/>
    </location>
</feature>
<dbReference type="Proteomes" id="UP000606580">
    <property type="component" value="Unassembled WGS sequence"/>
</dbReference>
<reference evidence="2" key="1">
    <citation type="journal article" date="2020" name="MBio">
        <title>'Candidatus Ethanoperedens,' a Thermophilic Genus of Archaea Mediating the Anaerobic Oxidation of Ethane.</title>
        <authorList>
            <person name="Hahn C.J."/>
            <person name="Laso-Perez R."/>
            <person name="Vulcano F."/>
            <person name="Vaziourakis K.M."/>
            <person name="Stokke R."/>
            <person name="Steen I.H."/>
            <person name="Teske A."/>
            <person name="Boetius A."/>
            <person name="Liebeke M."/>
            <person name="Amann R."/>
            <person name="Knittel K."/>
            <person name="Wegener G."/>
        </authorList>
    </citation>
    <scope>NUCLEOTIDE SEQUENCE</scope>
    <source>
        <strain evidence="2">GoM-Arc1-LC-WB58</strain>
    </source>
</reference>
<evidence type="ECO:0000259" key="1">
    <source>
        <dbReference type="Pfam" id="PF08308"/>
    </source>
</evidence>
<dbReference type="Pfam" id="PF08308">
    <property type="entry name" value="PEGA"/>
    <property type="match status" value="1"/>
</dbReference>
<dbReference type="PANTHER" id="PTHR36194:SF1">
    <property type="entry name" value="S-LAYER-LIKE PROTEIN"/>
    <property type="match status" value="1"/>
</dbReference>
<dbReference type="PANTHER" id="PTHR36194">
    <property type="entry name" value="S-LAYER-LIKE PROTEIN"/>
    <property type="match status" value="1"/>
</dbReference>
<sequence length="223" mass="24145">METKAVSCKWVANLSILLIIIFFCFLSVDLVNAGIGDPSLRVSTFVTPSEIERGGSGKLKVTVSEVGGVDWAMDVTVTPSISPLDGCTISPSLEHTSRIGASSYTTFYFTIYASKDATLGSRSVTTRVKYYDTGWLDEGRYGPYHSHSNTEILVKKGHGSIRISSIPSGAKVYIDGEYNGKTPVSLLNRVIEGSHTIKLEKTGYNDITKTISVSVERTSSVSE</sequence>
<protein>
    <submittedName>
        <fullName evidence="2">PEGA domain-containing protein</fullName>
    </submittedName>
</protein>